<dbReference type="EMBL" id="SGPM01000581">
    <property type="protein sequence ID" value="THH18668.1"/>
    <property type="molecule type" value="Genomic_DNA"/>
</dbReference>
<name>A0A4S4M2T6_9APHY</name>
<proteinExistence type="predicted"/>
<protein>
    <submittedName>
        <fullName evidence="2">Uncharacterized protein</fullName>
    </submittedName>
</protein>
<feature type="compositionally biased region" description="Polar residues" evidence="1">
    <location>
        <begin position="111"/>
        <end position="120"/>
    </location>
</feature>
<evidence type="ECO:0000256" key="1">
    <source>
        <dbReference type="SAM" id="MobiDB-lite"/>
    </source>
</evidence>
<feature type="region of interest" description="Disordered" evidence="1">
    <location>
        <begin position="1"/>
        <end position="126"/>
    </location>
</feature>
<evidence type="ECO:0000313" key="3">
    <source>
        <dbReference type="Proteomes" id="UP000308730"/>
    </source>
</evidence>
<gene>
    <name evidence="2" type="ORF">EUX98_g8919</name>
</gene>
<sequence length="126" mass="12573">MVGEKHTGHASCVGVSGNNGEEVCSDSFAGVGVSGNNGEDGAEAAPSEGGISGDEGNGGDDEGKGDEGKARGDDGRIEGEEKPVGDKLPIDRTGDDDPEMRDDRGVRSDKSSSCATSPTAADNFAA</sequence>
<accession>A0A4S4M2T6</accession>
<dbReference type="Proteomes" id="UP000308730">
    <property type="component" value="Unassembled WGS sequence"/>
</dbReference>
<organism evidence="2 3">
    <name type="scientific">Antrodiella citrinella</name>
    <dbReference type="NCBI Taxonomy" id="2447956"/>
    <lineage>
        <taxon>Eukaryota</taxon>
        <taxon>Fungi</taxon>
        <taxon>Dikarya</taxon>
        <taxon>Basidiomycota</taxon>
        <taxon>Agaricomycotina</taxon>
        <taxon>Agaricomycetes</taxon>
        <taxon>Polyporales</taxon>
        <taxon>Steccherinaceae</taxon>
        <taxon>Antrodiella</taxon>
    </lineage>
</organism>
<dbReference type="AlphaFoldDB" id="A0A4S4M2T6"/>
<evidence type="ECO:0000313" key="2">
    <source>
        <dbReference type="EMBL" id="THH18668.1"/>
    </source>
</evidence>
<reference evidence="2 3" key="1">
    <citation type="submission" date="2019-02" db="EMBL/GenBank/DDBJ databases">
        <title>Genome sequencing of the rare red list fungi Antrodiella citrinella (Flaviporus citrinellus).</title>
        <authorList>
            <person name="Buettner E."/>
            <person name="Kellner H."/>
        </authorList>
    </citation>
    <scope>NUCLEOTIDE SEQUENCE [LARGE SCALE GENOMIC DNA]</scope>
    <source>
        <strain evidence="2 3">DSM 108506</strain>
    </source>
</reference>
<feature type="compositionally biased region" description="Basic and acidic residues" evidence="1">
    <location>
        <begin position="61"/>
        <end position="110"/>
    </location>
</feature>
<keyword evidence="3" id="KW-1185">Reference proteome</keyword>
<comment type="caution">
    <text evidence="2">The sequence shown here is derived from an EMBL/GenBank/DDBJ whole genome shotgun (WGS) entry which is preliminary data.</text>
</comment>